<accession>A0A7X2NIJ1</accession>
<name>A0A7X2NIJ1_9CLOT</name>
<comment type="caution">
    <text evidence="3">The sequence shown here is derived from an EMBL/GenBank/DDBJ whole genome shotgun (WGS) entry which is preliminary data.</text>
</comment>
<dbReference type="PANTHER" id="PTHR42932">
    <property type="entry name" value="GENERAL STRESS PROTEIN 20U"/>
    <property type="match status" value="1"/>
</dbReference>
<dbReference type="PIRSF" id="PIRSF005900">
    <property type="entry name" value="Dps"/>
    <property type="match status" value="1"/>
</dbReference>
<dbReference type="EMBL" id="VUMD01000002">
    <property type="protein sequence ID" value="MSS35537.1"/>
    <property type="molecule type" value="Genomic_DNA"/>
</dbReference>
<evidence type="ECO:0000313" key="3">
    <source>
        <dbReference type="EMBL" id="MSS35537.1"/>
    </source>
</evidence>
<reference evidence="3 4" key="1">
    <citation type="submission" date="2019-08" db="EMBL/GenBank/DDBJ databases">
        <title>In-depth cultivation of the pig gut microbiome towards novel bacterial diversity and tailored functional studies.</title>
        <authorList>
            <person name="Wylensek D."/>
            <person name="Hitch T.C.A."/>
            <person name="Clavel T."/>
        </authorList>
    </citation>
    <scope>NUCLEOTIDE SEQUENCE [LARGE SCALE GENOMIC DNA]</scope>
    <source>
        <strain evidence="3 4">WCA-389-WT-23D1</strain>
    </source>
</reference>
<dbReference type="AlphaFoldDB" id="A0A7X2NIJ1"/>
<keyword evidence="4" id="KW-1185">Reference proteome</keyword>
<dbReference type="PANTHER" id="PTHR42932:SF1">
    <property type="entry name" value="GENERAL STRESS PROTEIN 20U"/>
    <property type="match status" value="1"/>
</dbReference>
<dbReference type="InterPro" id="IPR002177">
    <property type="entry name" value="DPS_DNA-bd"/>
</dbReference>
<evidence type="ECO:0000313" key="4">
    <source>
        <dbReference type="Proteomes" id="UP000429958"/>
    </source>
</evidence>
<proteinExistence type="inferred from homology"/>
<dbReference type="InterPro" id="IPR009078">
    <property type="entry name" value="Ferritin-like_SF"/>
</dbReference>
<organism evidence="3 4">
    <name type="scientific">Clostridium porci</name>
    <dbReference type="NCBI Taxonomy" id="2605778"/>
    <lineage>
        <taxon>Bacteria</taxon>
        <taxon>Bacillati</taxon>
        <taxon>Bacillota</taxon>
        <taxon>Clostridia</taxon>
        <taxon>Eubacteriales</taxon>
        <taxon>Clostridiaceae</taxon>
        <taxon>Clostridium</taxon>
    </lineage>
</organism>
<dbReference type="RefSeq" id="WP_154470945.1">
    <property type="nucleotide sequence ID" value="NZ_DBEWUL010000120.1"/>
</dbReference>
<dbReference type="GO" id="GO:0016722">
    <property type="term" value="F:oxidoreductase activity, acting on metal ions"/>
    <property type="evidence" value="ECO:0007669"/>
    <property type="project" value="InterPro"/>
</dbReference>
<gene>
    <name evidence="3" type="ORF">FYJ39_02815</name>
</gene>
<dbReference type="PROSITE" id="PS00818">
    <property type="entry name" value="DPS_1"/>
    <property type="match status" value="1"/>
</dbReference>
<evidence type="ECO:0000256" key="1">
    <source>
        <dbReference type="ARBA" id="ARBA00009497"/>
    </source>
</evidence>
<sequence length="145" mass="16919">MKLQKEFNQYLADLAVMTFKLHNLHWNVTGSQFVPVHEFTEALYDKLFEYFDAIGEHQKMYGILPDCRLSEYLTNASIQEEDTRLFTDKEVLSILKQDLSALRTEATAIRNASDEEGWFSAVSLLEEHVDYYNKQLWFIQATLGV</sequence>
<dbReference type="GO" id="GO:0008199">
    <property type="term" value="F:ferric iron binding"/>
    <property type="evidence" value="ECO:0007669"/>
    <property type="project" value="InterPro"/>
</dbReference>
<dbReference type="InterPro" id="IPR012347">
    <property type="entry name" value="Ferritin-like"/>
</dbReference>
<comment type="similarity">
    <text evidence="1">Belongs to the Dps family.</text>
</comment>
<dbReference type="InterPro" id="IPR008331">
    <property type="entry name" value="Ferritin_DPS_dom"/>
</dbReference>
<dbReference type="InterPro" id="IPR023188">
    <property type="entry name" value="DPS_DNA-bd_CS"/>
</dbReference>
<dbReference type="Proteomes" id="UP000429958">
    <property type="component" value="Unassembled WGS sequence"/>
</dbReference>
<evidence type="ECO:0000259" key="2">
    <source>
        <dbReference type="Pfam" id="PF00210"/>
    </source>
</evidence>
<protein>
    <submittedName>
        <fullName evidence="3">DNA starvation/stationary phase protection protein</fullName>
    </submittedName>
</protein>
<dbReference type="CDD" id="cd01043">
    <property type="entry name" value="DPS"/>
    <property type="match status" value="1"/>
</dbReference>
<dbReference type="Gene3D" id="1.20.1260.10">
    <property type="match status" value="1"/>
</dbReference>
<dbReference type="Pfam" id="PF00210">
    <property type="entry name" value="Ferritin"/>
    <property type="match status" value="1"/>
</dbReference>
<dbReference type="SUPFAM" id="SSF47240">
    <property type="entry name" value="Ferritin-like"/>
    <property type="match status" value="1"/>
</dbReference>
<feature type="domain" description="Ferritin/DPS" evidence="2">
    <location>
        <begin position="5"/>
        <end position="144"/>
    </location>
</feature>